<evidence type="ECO:0008006" key="3">
    <source>
        <dbReference type="Google" id="ProtNLM"/>
    </source>
</evidence>
<dbReference type="Proteomes" id="UP000030993">
    <property type="component" value="Unassembled WGS sequence"/>
</dbReference>
<proteinExistence type="predicted"/>
<dbReference type="EMBL" id="JSCE01000183">
    <property type="protein sequence ID" value="KHM51619.1"/>
    <property type="molecule type" value="Genomic_DNA"/>
</dbReference>
<dbReference type="STRING" id="82374.NZ47_09565"/>
<comment type="caution">
    <text evidence="1">The sequence shown here is derived from an EMBL/GenBank/DDBJ whole genome shotgun (WGS) entry which is preliminary data.</text>
</comment>
<keyword evidence="2" id="KW-1185">Reference proteome</keyword>
<name>A0A0B2JVE8_9FIRM</name>
<dbReference type="InterPro" id="IPR022595">
    <property type="entry name" value="Enc34_ssDNA-bd"/>
</dbReference>
<reference evidence="1 2" key="1">
    <citation type="journal article" date="2013" name="PLoS ONE">
        <title>Identification and characterization of three novel lipases belonging to families II and V from Anaerovibrio lipolyticus 5ST.</title>
        <authorList>
            <person name="Prive F."/>
            <person name="Kaderbhai N.N."/>
            <person name="Girdwood S."/>
            <person name="Worgan H.J."/>
            <person name="Pinloche E."/>
            <person name="Scollan N.D."/>
            <person name="Huws S.A."/>
            <person name="Newbold C.J."/>
        </authorList>
    </citation>
    <scope>NUCLEOTIDE SEQUENCE [LARGE SCALE GENOMIC DNA]</scope>
    <source>
        <strain evidence="1 2">5S</strain>
    </source>
</reference>
<gene>
    <name evidence="1" type="ORF">NZ47_09565</name>
</gene>
<dbReference type="RefSeq" id="WP_039209777.1">
    <property type="nucleotide sequence ID" value="NZ_JSCE01000183.1"/>
</dbReference>
<dbReference type="Gene3D" id="2.40.50.140">
    <property type="entry name" value="Nucleic acid-binding proteins"/>
    <property type="match status" value="1"/>
</dbReference>
<dbReference type="InterPro" id="IPR012340">
    <property type="entry name" value="NA-bd_OB-fold"/>
</dbReference>
<protein>
    <recommendedName>
        <fullName evidence="3">Phage-like protein</fullName>
    </recommendedName>
</protein>
<evidence type="ECO:0000313" key="2">
    <source>
        <dbReference type="Proteomes" id="UP000030993"/>
    </source>
</evidence>
<sequence length="179" mass="20119">MSTKFTTGLVRLSYPHLFKPAETLNGDMKFSASFIIPKNSKTAKRAQEVVDKMMKDSEVKQVLGKTKIKYELLRDGDEKEDPAYENSFFINAKSNEDHKPKLYTKDREEIVDPNELYAGCYVQAVLSFYPYNKNGNSGIGASLLAVRFIKDGEPLTGGTVTDDDWDDDLLEGDGLDDLM</sequence>
<dbReference type="AlphaFoldDB" id="A0A0B2JVE8"/>
<dbReference type="SUPFAM" id="SSF50249">
    <property type="entry name" value="Nucleic acid-binding proteins"/>
    <property type="match status" value="1"/>
</dbReference>
<organism evidence="1 2">
    <name type="scientific">Anaerovibrio lipolyticus</name>
    <dbReference type="NCBI Taxonomy" id="82374"/>
    <lineage>
        <taxon>Bacteria</taxon>
        <taxon>Bacillati</taxon>
        <taxon>Bacillota</taxon>
        <taxon>Negativicutes</taxon>
        <taxon>Selenomonadales</taxon>
        <taxon>Selenomonadaceae</taxon>
        <taxon>Anaerovibrio</taxon>
    </lineage>
</organism>
<accession>A0A0B2JVE8</accession>
<evidence type="ECO:0000313" key="1">
    <source>
        <dbReference type="EMBL" id="KHM51619.1"/>
    </source>
</evidence>
<dbReference type="Pfam" id="PF10991">
    <property type="entry name" value="Enc34_ssDNA-bd"/>
    <property type="match status" value="1"/>
</dbReference>